<name>A0A917VFB3_9NOCA</name>
<accession>A0A917VFB3</accession>
<proteinExistence type="predicted"/>
<sequence length="132" mass="15064">MNLPLPNMIQVRHWARITRSELRSHRRVRLALLRVAAGMTCGEVLHALVSEYDVDTIRVDGRWFLVGPEEPSRAHRWSWWVCGPAVDEEAHAMCDMAFESWIDGFTGRDVLAFCRGWNFATTALHAESIATT</sequence>
<evidence type="ECO:0000313" key="2">
    <source>
        <dbReference type="Proteomes" id="UP000612956"/>
    </source>
</evidence>
<dbReference type="RefSeq" id="WP_188831193.1">
    <property type="nucleotide sequence ID" value="NZ_BMMW01000007.1"/>
</dbReference>
<comment type="caution">
    <text evidence="1">The sequence shown here is derived from an EMBL/GenBank/DDBJ whole genome shotgun (WGS) entry which is preliminary data.</text>
</comment>
<keyword evidence="2" id="KW-1185">Reference proteome</keyword>
<gene>
    <name evidence="1" type="ORF">GCM10011591_46320</name>
</gene>
<organism evidence="1 2">
    <name type="scientific">Nocardia camponoti</name>
    <dbReference type="NCBI Taxonomy" id="1616106"/>
    <lineage>
        <taxon>Bacteria</taxon>
        <taxon>Bacillati</taxon>
        <taxon>Actinomycetota</taxon>
        <taxon>Actinomycetes</taxon>
        <taxon>Mycobacteriales</taxon>
        <taxon>Nocardiaceae</taxon>
        <taxon>Nocardia</taxon>
    </lineage>
</organism>
<reference evidence="1" key="1">
    <citation type="journal article" date="2014" name="Int. J. Syst. Evol. Microbiol.">
        <title>Complete genome sequence of Corynebacterium casei LMG S-19264T (=DSM 44701T), isolated from a smear-ripened cheese.</title>
        <authorList>
            <consortium name="US DOE Joint Genome Institute (JGI-PGF)"/>
            <person name="Walter F."/>
            <person name="Albersmeier A."/>
            <person name="Kalinowski J."/>
            <person name="Ruckert C."/>
        </authorList>
    </citation>
    <scope>NUCLEOTIDE SEQUENCE</scope>
    <source>
        <strain evidence="1">CGMCC 4.7278</strain>
    </source>
</reference>
<dbReference type="AlphaFoldDB" id="A0A917VFB3"/>
<dbReference type="Proteomes" id="UP000612956">
    <property type="component" value="Unassembled WGS sequence"/>
</dbReference>
<protein>
    <submittedName>
        <fullName evidence="1">Uncharacterized protein</fullName>
    </submittedName>
</protein>
<dbReference type="EMBL" id="BMMW01000007">
    <property type="protein sequence ID" value="GGK68935.1"/>
    <property type="molecule type" value="Genomic_DNA"/>
</dbReference>
<evidence type="ECO:0000313" key="1">
    <source>
        <dbReference type="EMBL" id="GGK68935.1"/>
    </source>
</evidence>
<reference evidence="1" key="2">
    <citation type="submission" date="2020-09" db="EMBL/GenBank/DDBJ databases">
        <authorList>
            <person name="Sun Q."/>
            <person name="Zhou Y."/>
        </authorList>
    </citation>
    <scope>NUCLEOTIDE SEQUENCE</scope>
    <source>
        <strain evidence="1">CGMCC 4.7278</strain>
    </source>
</reference>